<gene>
    <name evidence="4" type="ORF">HNQ61_004314</name>
</gene>
<sequence>MAHKTLVAFAACAALLGACAPAVSSGGAPAPSSELDALSEDALRYAAAHYLKSARRMDPSAGIPRATTADSAWRTVSIHDWTSGFFGGTLWLLHEHTGDAELRAQAERWTMPLAGITAGRYDHDLGFQFHNSFGNALRITGDDRFRAPVLGASRLLAGRFRPAVGAIRSWDNPQWKYPVIADNMMNLEMLLWAARNGGDPAWTELSKRHAETTMRAHLRPDGGSYHLVDFDSATGAIVARKTVQGYADSSTWARGQAWLTYGYTMAYRETRDPRFLDAARRVAAYALARLPADHVPCWDYQAPGCPDSAPRDASAGAITASALLELSTLVSGDEAAGYRRNAESILTSLASPRYLSRGTDKPTILLHSVGHLPGNSEIDVGIVYADYYFVEALMRYRALRGLGPRGVLRAR</sequence>
<dbReference type="PANTHER" id="PTHR36845:SF1">
    <property type="entry name" value="HYDROLASE, PUTATIVE (AFU_ORTHOLOGUE AFUA_7G05090)-RELATED"/>
    <property type="match status" value="1"/>
</dbReference>
<evidence type="ECO:0008006" key="6">
    <source>
        <dbReference type="Google" id="ProtNLM"/>
    </source>
</evidence>
<feature type="signal peptide" evidence="3">
    <location>
        <begin position="1"/>
        <end position="24"/>
    </location>
</feature>
<keyword evidence="5" id="KW-1185">Reference proteome</keyword>
<dbReference type="GO" id="GO:0052757">
    <property type="term" value="F:chondroitin hydrolase activity"/>
    <property type="evidence" value="ECO:0007669"/>
    <property type="project" value="TreeGrafter"/>
</dbReference>
<organism evidence="4 5">
    <name type="scientific">Longimicrobium terrae</name>
    <dbReference type="NCBI Taxonomy" id="1639882"/>
    <lineage>
        <taxon>Bacteria</taxon>
        <taxon>Pseudomonadati</taxon>
        <taxon>Gemmatimonadota</taxon>
        <taxon>Longimicrobiia</taxon>
        <taxon>Longimicrobiales</taxon>
        <taxon>Longimicrobiaceae</taxon>
        <taxon>Longimicrobium</taxon>
    </lineage>
</organism>
<dbReference type="InterPro" id="IPR008928">
    <property type="entry name" value="6-hairpin_glycosidase_sf"/>
</dbReference>
<dbReference type="PANTHER" id="PTHR36845">
    <property type="entry name" value="HYDROLASE, PUTATIVE (AFU_ORTHOLOGUE AFUA_7G05090)-RELATED"/>
    <property type="match status" value="1"/>
</dbReference>
<accession>A0A841H3G4</accession>
<name>A0A841H3G4_9BACT</name>
<dbReference type="AlphaFoldDB" id="A0A841H3G4"/>
<dbReference type="EMBL" id="JACHIA010000017">
    <property type="protein sequence ID" value="MBB6072651.1"/>
    <property type="molecule type" value="Genomic_DNA"/>
</dbReference>
<proteinExistence type="inferred from homology"/>
<dbReference type="SUPFAM" id="SSF48208">
    <property type="entry name" value="Six-hairpin glycosidases"/>
    <property type="match status" value="1"/>
</dbReference>
<dbReference type="InterPro" id="IPR052369">
    <property type="entry name" value="UG_Glycosaminoglycan_Hydrolase"/>
</dbReference>
<comment type="caution">
    <text evidence="4">The sequence shown here is derived from an EMBL/GenBank/DDBJ whole genome shotgun (WGS) entry which is preliminary data.</text>
</comment>
<dbReference type="Gene3D" id="1.50.10.10">
    <property type="match status" value="1"/>
</dbReference>
<comment type="similarity">
    <text evidence="2">Belongs to the glycosyl hydrolase 88 family.</text>
</comment>
<feature type="chain" id="PRO_5032327329" description="Glucuronyl hydrolase" evidence="3">
    <location>
        <begin position="25"/>
        <end position="411"/>
    </location>
</feature>
<dbReference type="GO" id="GO:0000272">
    <property type="term" value="P:polysaccharide catabolic process"/>
    <property type="evidence" value="ECO:0007669"/>
    <property type="project" value="TreeGrafter"/>
</dbReference>
<dbReference type="PROSITE" id="PS51257">
    <property type="entry name" value="PROKAR_LIPOPROTEIN"/>
    <property type="match status" value="1"/>
</dbReference>
<dbReference type="Proteomes" id="UP000582837">
    <property type="component" value="Unassembled WGS sequence"/>
</dbReference>
<evidence type="ECO:0000256" key="3">
    <source>
        <dbReference type="SAM" id="SignalP"/>
    </source>
</evidence>
<keyword evidence="3" id="KW-0732">Signal</keyword>
<evidence type="ECO:0000313" key="4">
    <source>
        <dbReference type="EMBL" id="MBB6072651.1"/>
    </source>
</evidence>
<dbReference type="InterPro" id="IPR012341">
    <property type="entry name" value="6hp_glycosidase-like_sf"/>
</dbReference>
<evidence type="ECO:0000313" key="5">
    <source>
        <dbReference type="Proteomes" id="UP000582837"/>
    </source>
</evidence>
<keyword evidence="1" id="KW-0378">Hydrolase</keyword>
<reference evidence="4 5" key="1">
    <citation type="submission" date="2020-08" db="EMBL/GenBank/DDBJ databases">
        <title>Genomic Encyclopedia of Type Strains, Phase IV (KMG-IV): sequencing the most valuable type-strain genomes for metagenomic binning, comparative biology and taxonomic classification.</title>
        <authorList>
            <person name="Goeker M."/>
        </authorList>
    </citation>
    <scope>NUCLEOTIDE SEQUENCE [LARGE SCALE GENOMIC DNA]</scope>
    <source>
        <strain evidence="4 5">DSM 29007</strain>
    </source>
</reference>
<evidence type="ECO:0000256" key="2">
    <source>
        <dbReference type="ARBA" id="ARBA00038358"/>
    </source>
</evidence>
<evidence type="ECO:0000256" key="1">
    <source>
        <dbReference type="ARBA" id="ARBA00022801"/>
    </source>
</evidence>
<dbReference type="RefSeq" id="WP_170038910.1">
    <property type="nucleotide sequence ID" value="NZ_JABDTL010000002.1"/>
</dbReference>
<protein>
    <recommendedName>
        <fullName evidence="6">Glucuronyl hydrolase</fullName>
    </recommendedName>
</protein>